<name>A0A2G8SB68_9APHY</name>
<proteinExistence type="predicted"/>
<accession>A0A2G8SB68</accession>
<dbReference type="Proteomes" id="UP000230002">
    <property type="component" value="Unassembled WGS sequence"/>
</dbReference>
<gene>
    <name evidence="2" type="ORF">GSI_05693</name>
</gene>
<keyword evidence="3" id="KW-1185">Reference proteome</keyword>
<feature type="region of interest" description="Disordered" evidence="1">
    <location>
        <begin position="53"/>
        <end position="77"/>
    </location>
</feature>
<reference evidence="2 3" key="1">
    <citation type="journal article" date="2015" name="Sci. Rep.">
        <title>Chromosome-level genome map provides insights into diverse defense mechanisms in the medicinal fungus Ganoderma sinense.</title>
        <authorList>
            <person name="Zhu Y."/>
            <person name="Xu J."/>
            <person name="Sun C."/>
            <person name="Zhou S."/>
            <person name="Xu H."/>
            <person name="Nelson D.R."/>
            <person name="Qian J."/>
            <person name="Song J."/>
            <person name="Luo H."/>
            <person name="Xiang L."/>
            <person name="Li Y."/>
            <person name="Xu Z."/>
            <person name="Ji A."/>
            <person name="Wang L."/>
            <person name="Lu S."/>
            <person name="Hayward A."/>
            <person name="Sun W."/>
            <person name="Li X."/>
            <person name="Schwartz D.C."/>
            <person name="Wang Y."/>
            <person name="Chen S."/>
        </authorList>
    </citation>
    <scope>NUCLEOTIDE SEQUENCE [LARGE SCALE GENOMIC DNA]</scope>
    <source>
        <strain evidence="2 3">ZZ0214-1</strain>
    </source>
</reference>
<organism evidence="2 3">
    <name type="scientific">Ganoderma sinense ZZ0214-1</name>
    <dbReference type="NCBI Taxonomy" id="1077348"/>
    <lineage>
        <taxon>Eukaryota</taxon>
        <taxon>Fungi</taxon>
        <taxon>Dikarya</taxon>
        <taxon>Basidiomycota</taxon>
        <taxon>Agaricomycotina</taxon>
        <taxon>Agaricomycetes</taxon>
        <taxon>Polyporales</taxon>
        <taxon>Polyporaceae</taxon>
        <taxon>Ganoderma</taxon>
    </lineage>
</organism>
<dbReference type="OrthoDB" id="3220614at2759"/>
<dbReference type="AlphaFoldDB" id="A0A2G8SB68"/>
<evidence type="ECO:0000256" key="1">
    <source>
        <dbReference type="SAM" id="MobiDB-lite"/>
    </source>
</evidence>
<protein>
    <submittedName>
        <fullName evidence="2">Uncharacterized protein</fullName>
    </submittedName>
</protein>
<sequence>MEIVFNFPEWYADLIKWWNRQIFGDDSELDSDAERDMMESAFYTIMAQKDRASTALDNNNNNNNNSNSNSNSSSNGA</sequence>
<comment type="caution">
    <text evidence="2">The sequence shown here is derived from an EMBL/GenBank/DDBJ whole genome shotgun (WGS) entry which is preliminary data.</text>
</comment>
<dbReference type="EMBL" id="AYKW01000012">
    <property type="protein sequence ID" value="PIL31000.1"/>
    <property type="molecule type" value="Genomic_DNA"/>
</dbReference>
<feature type="compositionally biased region" description="Low complexity" evidence="1">
    <location>
        <begin position="58"/>
        <end position="77"/>
    </location>
</feature>
<evidence type="ECO:0000313" key="2">
    <source>
        <dbReference type="EMBL" id="PIL31000.1"/>
    </source>
</evidence>
<evidence type="ECO:0000313" key="3">
    <source>
        <dbReference type="Proteomes" id="UP000230002"/>
    </source>
</evidence>